<reference evidence="6 7" key="1">
    <citation type="submission" date="2019-08" db="EMBL/GenBank/DDBJ databases">
        <authorList>
            <person name="Luo N."/>
        </authorList>
    </citation>
    <scope>NUCLEOTIDE SEQUENCE [LARGE SCALE GENOMIC DNA]</scope>
    <source>
        <strain evidence="6 7">NCIMB 9442</strain>
    </source>
</reference>
<feature type="transmembrane region" description="Helical" evidence="5">
    <location>
        <begin position="386"/>
        <end position="411"/>
    </location>
</feature>
<sequence length="533" mass="53895">MPPDSRFSSQTRHPARAALTMLAALARSSRHTIALACATTGALLALYPPAALPPETARPVGLAVGAIGLWVTAAIPEYLTALLFFLLAVLLHAAPTVTVFSGFHSATFWLVFGGLCIGAAMQHTGLGERMARGLLARTGTDYTALVCGLVAVGVLLSFVMPSSMGRIALLMPLALSLAGAAGHGPGSAQRTGIVLAALFGALQPAFAILPANVPNMILAGSAESLFGHTLAYGRYLQVHFPVLGLLKAVVIAVVVLRFYPAPGAGQAGGTGQVGGTGLAGGMVGKAVEGTTEEAASGTADGAAAGAAAGAAGAASTDTAAMSVNAATSPAERRLMVVLAVAVGLWATDTLHHVSPAWVSLGAAVLCLWPPLGLTGKQAISRDMSMAPLLFVAGIMGLGAMMAASGAGHLLVSALLDALPLVPGDSVRNFTVLTVYAMVTGLLTTLPGIPAVLTPLAGDLAAASGLSLEAVLMTQIAAVSSMFLPYQSPPLVVAMQLGSISSGHMTRTCLLLAAVNMVVLLPLDYLWWRWLGIL</sequence>
<feature type="transmembrane region" description="Helical" evidence="5">
    <location>
        <begin position="238"/>
        <end position="259"/>
    </location>
</feature>
<feature type="transmembrane region" description="Helical" evidence="5">
    <location>
        <begin position="503"/>
        <end position="527"/>
    </location>
</feature>
<dbReference type="Proteomes" id="UP001194469">
    <property type="component" value="Unassembled WGS sequence"/>
</dbReference>
<proteinExistence type="predicted"/>
<organism evidence="6 7">
    <name type="scientific">Nitratidesulfovibrio oxamicus</name>
    <dbReference type="NCBI Taxonomy" id="32016"/>
    <lineage>
        <taxon>Bacteria</taxon>
        <taxon>Pseudomonadati</taxon>
        <taxon>Thermodesulfobacteriota</taxon>
        <taxon>Desulfovibrionia</taxon>
        <taxon>Desulfovibrionales</taxon>
        <taxon>Desulfovibrionaceae</taxon>
        <taxon>Nitratidesulfovibrio</taxon>
    </lineage>
</organism>
<feature type="transmembrane region" description="Helical" evidence="5">
    <location>
        <begin position="62"/>
        <end position="91"/>
    </location>
</feature>
<protein>
    <submittedName>
        <fullName evidence="6">Sodium:sulfate symporter</fullName>
    </submittedName>
</protein>
<feature type="transmembrane region" description="Helical" evidence="5">
    <location>
        <begin position="431"/>
        <end position="452"/>
    </location>
</feature>
<evidence type="ECO:0000313" key="6">
    <source>
        <dbReference type="EMBL" id="MBG3878748.1"/>
    </source>
</evidence>
<evidence type="ECO:0000256" key="5">
    <source>
        <dbReference type="SAM" id="Phobius"/>
    </source>
</evidence>
<feature type="transmembrane region" description="Helical" evidence="5">
    <location>
        <begin position="191"/>
        <end position="209"/>
    </location>
</feature>
<dbReference type="EMBL" id="VRYY01000710">
    <property type="protein sequence ID" value="MBG3878748.1"/>
    <property type="molecule type" value="Genomic_DNA"/>
</dbReference>
<accession>A0ABS0J8I5</accession>
<feature type="transmembrane region" description="Helical" evidence="5">
    <location>
        <begin position="103"/>
        <end position="122"/>
    </location>
</feature>
<evidence type="ECO:0000256" key="3">
    <source>
        <dbReference type="ARBA" id="ARBA00022989"/>
    </source>
</evidence>
<comment type="caution">
    <text evidence="6">The sequence shown here is derived from an EMBL/GenBank/DDBJ whole genome shotgun (WGS) entry which is preliminary data.</text>
</comment>
<evidence type="ECO:0000256" key="4">
    <source>
        <dbReference type="ARBA" id="ARBA00023136"/>
    </source>
</evidence>
<gene>
    <name evidence="6" type="ORF">FVW20_17505</name>
</gene>
<feature type="transmembrane region" description="Helical" evidence="5">
    <location>
        <begin position="356"/>
        <end position="374"/>
    </location>
</feature>
<evidence type="ECO:0000256" key="1">
    <source>
        <dbReference type="ARBA" id="ARBA00004141"/>
    </source>
</evidence>
<dbReference type="PANTHER" id="PTHR10283">
    <property type="entry name" value="SOLUTE CARRIER FAMILY 13 MEMBER"/>
    <property type="match status" value="1"/>
</dbReference>
<keyword evidence="7" id="KW-1185">Reference proteome</keyword>
<dbReference type="InterPro" id="IPR001898">
    <property type="entry name" value="SLC13A/DASS"/>
</dbReference>
<keyword evidence="3 5" id="KW-1133">Transmembrane helix</keyword>
<dbReference type="Pfam" id="PF00939">
    <property type="entry name" value="Na_sulph_symp"/>
    <property type="match status" value="1"/>
</dbReference>
<dbReference type="RefSeq" id="WP_196610589.1">
    <property type="nucleotide sequence ID" value="NZ_VRYY01000710.1"/>
</dbReference>
<keyword evidence="4 5" id="KW-0472">Membrane</keyword>
<evidence type="ECO:0000313" key="7">
    <source>
        <dbReference type="Proteomes" id="UP001194469"/>
    </source>
</evidence>
<keyword evidence="2 5" id="KW-0812">Transmembrane</keyword>
<feature type="transmembrane region" description="Helical" evidence="5">
    <location>
        <begin position="142"/>
        <end position="160"/>
    </location>
</feature>
<dbReference type="PANTHER" id="PTHR10283:SF82">
    <property type="entry name" value="SOLUTE CARRIER FAMILY 13 MEMBER 2"/>
    <property type="match status" value="1"/>
</dbReference>
<evidence type="ECO:0000256" key="2">
    <source>
        <dbReference type="ARBA" id="ARBA00022692"/>
    </source>
</evidence>
<name>A0ABS0J8I5_9BACT</name>
<comment type="subcellular location">
    <subcellularLocation>
        <location evidence="1">Membrane</location>
        <topology evidence="1">Multi-pass membrane protein</topology>
    </subcellularLocation>
</comment>